<comment type="caution">
    <text evidence="4">The sequence shown here is derived from an EMBL/GenBank/DDBJ whole genome shotgun (WGS) entry which is preliminary data.</text>
</comment>
<dbReference type="EMBL" id="QGLF01000001">
    <property type="protein sequence ID" value="PWR23865.1"/>
    <property type="molecule type" value="Genomic_DNA"/>
</dbReference>
<protein>
    <recommendedName>
        <fullName evidence="6">Ankyrin repeat domain-containing protein</fullName>
    </recommendedName>
</protein>
<keyword evidence="1" id="KW-0677">Repeat</keyword>
<dbReference type="InterPro" id="IPR050745">
    <property type="entry name" value="Multifunctional_regulatory"/>
</dbReference>
<dbReference type="SUPFAM" id="SSF48403">
    <property type="entry name" value="Ankyrin repeat"/>
    <property type="match status" value="1"/>
</dbReference>
<feature type="repeat" description="ANK" evidence="3">
    <location>
        <begin position="269"/>
        <end position="301"/>
    </location>
</feature>
<dbReference type="AlphaFoldDB" id="A0A317EFB0"/>
<proteinExistence type="predicted"/>
<evidence type="ECO:0000256" key="3">
    <source>
        <dbReference type="PROSITE-ProRule" id="PRU00023"/>
    </source>
</evidence>
<dbReference type="Proteomes" id="UP000246077">
    <property type="component" value="Unassembled WGS sequence"/>
</dbReference>
<dbReference type="PROSITE" id="PS50088">
    <property type="entry name" value="ANK_REPEAT"/>
    <property type="match status" value="1"/>
</dbReference>
<sequence length="547" mass="56341">MTRLPDRPNIDLLKKQAKDLLAACRRGDPGAFARLRAGLPGRVPGIPELRLHDAQFCLAREYGFPSWAELSRYVAAARALAADRGQRLATWLGLVYAGDICGGMNRASPAAAARLLDLDPDLPGGDPHLACAVGDLAVLRAATARDPGWVGRPGGPLALPPLVAVTHSGLVRLPRFRAALHDAARFLLEAGADPDQAAGSRWPPASPAAPAADMPLSALYGAAGQNRDPALTRLLLAAGADPNDGESLYHALESAECTGLLLAAGARVAGTNALYRALDLDDVAVLKMLLAAGADPNTPAAGAPMAAGWGHPLLWAIRRRRSPAHVEALLAAGADAAVRAPDGTGAYGLALRFGLTEVAEMLAAAGHAEPLSEDEQFIAACAAGDEATARRLQARRPDLPGALAPARLSLLSELAALGRGAAVEVMVRLGWPIESRGGDWAASALNQAVFIGDAAMTRFLLEHGADWQARHGFGDNACGTLSWASVNEPADGGDWPGCAEALIAAGMPGGRPDPRGGGHVLIHGQVKLFAPSVADVLTGEAAAAPET</sequence>
<dbReference type="OrthoDB" id="928522at2"/>
<gene>
    <name evidence="4" type="ORF">DKG75_04720</name>
</gene>
<name>A0A317EFB0_9PROT</name>
<dbReference type="InterPro" id="IPR002110">
    <property type="entry name" value="Ankyrin_rpt"/>
</dbReference>
<reference evidence="5" key="1">
    <citation type="submission" date="2018-05" db="EMBL/GenBank/DDBJ databases">
        <title>Zavarzinia sp. HR-AS.</title>
        <authorList>
            <person name="Lee Y."/>
            <person name="Jeon C.O."/>
        </authorList>
    </citation>
    <scope>NUCLEOTIDE SEQUENCE [LARGE SCALE GENOMIC DNA]</scope>
    <source>
        <strain evidence="5">DSM 1231</strain>
    </source>
</reference>
<keyword evidence="5" id="KW-1185">Reference proteome</keyword>
<evidence type="ECO:0000256" key="1">
    <source>
        <dbReference type="ARBA" id="ARBA00022737"/>
    </source>
</evidence>
<dbReference type="RefSeq" id="WP_109919895.1">
    <property type="nucleotide sequence ID" value="NZ_QGLF01000001.1"/>
</dbReference>
<dbReference type="Gene3D" id="1.25.40.20">
    <property type="entry name" value="Ankyrin repeat-containing domain"/>
    <property type="match status" value="3"/>
</dbReference>
<evidence type="ECO:0008006" key="6">
    <source>
        <dbReference type="Google" id="ProtNLM"/>
    </source>
</evidence>
<dbReference type="InterPro" id="IPR036770">
    <property type="entry name" value="Ankyrin_rpt-contain_sf"/>
</dbReference>
<keyword evidence="2 3" id="KW-0040">ANK repeat</keyword>
<dbReference type="GO" id="GO:0005737">
    <property type="term" value="C:cytoplasm"/>
    <property type="evidence" value="ECO:0007669"/>
    <property type="project" value="TreeGrafter"/>
</dbReference>
<accession>A0A317EFB0</accession>
<organism evidence="4 5">
    <name type="scientific">Zavarzinia compransoris</name>
    <dbReference type="NCBI Taxonomy" id="1264899"/>
    <lineage>
        <taxon>Bacteria</taxon>
        <taxon>Pseudomonadati</taxon>
        <taxon>Pseudomonadota</taxon>
        <taxon>Alphaproteobacteria</taxon>
        <taxon>Rhodospirillales</taxon>
        <taxon>Zavarziniaceae</taxon>
        <taxon>Zavarzinia</taxon>
    </lineage>
</organism>
<evidence type="ECO:0000256" key="2">
    <source>
        <dbReference type="ARBA" id="ARBA00023043"/>
    </source>
</evidence>
<dbReference type="PROSITE" id="PS50297">
    <property type="entry name" value="ANK_REP_REGION"/>
    <property type="match status" value="1"/>
</dbReference>
<dbReference type="SMART" id="SM00248">
    <property type="entry name" value="ANK"/>
    <property type="match status" value="4"/>
</dbReference>
<evidence type="ECO:0000313" key="4">
    <source>
        <dbReference type="EMBL" id="PWR23865.1"/>
    </source>
</evidence>
<dbReference type="PANTHER" id="PTHR24189:SF50">
    <property type="entry name" value="ANKYRIN REPEAT AND SOCS BOX PROTEIN 2"/>
    <property type="match status" value="1"/>
</dbReference>
<dbReference type="PANTHER" id="PTHR24189">
    <property type="entry name" value="MYOTROPHIN"/>
    <property type="match status" value="1"/>
</dbReference>
<evidence type="ECO:0000313" key="5">
    <source>
        <dbReference type="Proteomes" id="UP000246077"/>
    </source>
</evidence>